<evidence type="ECO:0000313" key="7">
    <source>
        <dbReference type="EMBL" id="KAF2178639.1"/>
    </source>
</evidence>
<dbReference type="GO" id="GO:0005737">
    <property type="term" value="C:cytoplasm"/>
    <property type="evidence" value="ECO:0007669"/>
    <property type="project" value="TreeGrafter"/>
</dbReference>
<dbReference type="PANTHER" id="PTHR10783:SF46">
    <property type="entry name" value="PROTEIN ERD1 HOMOLOG 2"/>
    <property type="match status" value="1"/>
</dbReference>
<feature type="transmembrane region" description="Helical" evidence="5">
    <location>
        <begin position="104"/>
        <end position="124"/>
    </location>
</feature>
<evidence type="ECO:0000256" key="1">
    <source>
        <dbReference type="ARBA" id="ARBA00004141"/>
    </source>
</evidence>
<organism evidence="7 8">
    <name type="scientific">Zopfia rhizophila CBS 207.26</name>
    <dbReference type="NCBI Taxonomy" id="1314779"/>
    <lineage>
        <taxon>Eukaryota</taxon>
        <taxon>Fungi</taxon>
        <taxon>Dikarya</taxon>
        <taxon>Ascomycota</taxon>
        <taxon>Pezizomycotina</taxon>
        <taxon>Dothideomycetes</taxon>
        <taxon>Dothideomycetes incertae sedis</taxon>
        <taxon>Zopfiaceae</taxon>
        <taxon>Zopfia</taxon>
    </lineage>
</organism>
<keyword evidence="2 5" id="KW-0812">Transmembrane</keyword>
<feature type="transmembrane region" description="Helical" evidence="5">
    <location>
        <begin position="70"/>
        <end position="92"/>
    </location>
</feature>
<reference evidence="7" key="1">
    <citation type="journal article" date="2020" name="Stud. Mycol.">
        <title>101 Dothideomycetes genomes: a test case for predicting lifestyles and emergence of pathogens.</title>
        <authorList>
            <person name="Haridas S."/>
            <person name="Albert R."/>
            <person name="Binder M."/>
            <person name="Bloem J."/>
            <person name="Labutti K."/>
            <person name="Salamov A."/>
            <person name="Andreopoulos B."/>
            <person name="Baker S."/>
            <person name="Barry K."/>
            <person name="Bills G."/>
            <person name="Bluhm B."/>
            <person name="Cannon C."/>
            <person name="Castanera R."/>
            <person name="Culley D."/>
            <person name="Daum C."/>
            <person name="Ezra D."/>
            <person name="Gonzalez J."/>
            <person name="Henrissat B."/>
            <person name="Kuo A."/>
            <person name="Liang C."/>
            <person name="Lipzen A."/>
            <person name="Lutzoni F."/>
            <person name="Magnuson J."/>
            <person name="Mondo S."/>
            <person name="Nolan M."/>
            <person name="Ohm R."/>
            <person name="Pangilinan J."/>
            <person name="Park H.-J."/>
            <person name="Ramirez L."/>
            <person name="Alfaro M."/>
            <person name="Sun H."/>
            <person name="Tritt A."/>
            <person name="Yoshinaga Y."/>
            <person name="Zwiers L.-H."/>
            <person name="Turgeon B."/>
            <person name="Goodwin S."/>
            <person name="Spatafora J."/>
            <person name="Crous P."/>
            <person name="Grigoriev I."/>
        </authorList>
    </citation>
    <scope>NUCLEOTIDE SEQUENCE</scope>
    <source>
        <strain evidence="7">CBS 207.26</strain>
    </source>
</reference>
<evidence type="ECO:0000313" key="8">
    <source>
        <dbReference type="Proteomes" id="UP000800200"/>
    </source>
</evidence>
<keyword evidence="4 5" id="KW-0472">Membrane</keyword>
<dbReference type="InterPro" id="IPR004342">
    <property type="entry name" value="EXS_C"/>
</dbReference>
<evidence type="ECO:0000256" key="2">
    <source>
        <dbReference type="ARBA" id="ARBA00022692"/>
    </source>
</evidence>
<dbReference type="Proteomes" id="UP000800200">
    <property type="component" value="Unassembled WGS sequence"/>
</dbReference>
<accession>A0A6A6DK82</accession>
<dbReference type="PANTHER" id="PTHR10783">
    <property type="entry name" value="XENOTROPIC AND POLYTROPIC RETROVIRUS RECEPTOR 1-RELATED"/>
    <property type="match status" value="1"/>
</dbReference>
<gene>
    <name evidence="7" type="ORF">K469DRAFT_718180</name>
</gene>
<evidence type="ECO:0000256" key="3">
    <source>
        <dbReference type="ARBA" id="ARBA00022989"/>
    </source>
</evidence>
<dbReference type="OrthoDB" id="2159384at2759"/>
<keyword evidence="3 5" id="KW-1133">Transmembrane helix</keyword>
<sequence>MDDGSAVEPQLDAFSRVLPLPLRVAVIIVAGVWAWGLNLHYLSLIKIDVPSLIRYPSRSSPHHPSHHLSCYRIATFLSIPLVLCLLLFWTLTRGDAKAVAVWQMLPNLYLLLLLVGFVAPIPFVSRNGRTRTLATLKRISIGGIAEAQDGKFGDILLADALTSYAKVLGDLFISLCMFFSSKHSSTGPPNRNCGGGFWVPFIISIPSLIRLRQCLIEFFRVQNANRRTGQISPGTGWGGVHLANALKYSSAFPVIILSAMQRSAEPSKFGLSEASLFRLWLASVFVNSAYSFYWDVARDWDLTLFSSVRERDTPEYPWGLRRHRWFHAKELYYAAIIMDAMLRCTWSFKLSPHLDHFNDLEGGIFMMEALEVFRRWVWIFFRVECEWVRNHRGPAPDDILLGEMSNKYDEED</sequence>
<comment type="subcellular location">
    <subcellularLocation>
        <location evidence="1">Membrane</location>
        <topology evidence="1">Multi-pass membrane protein</topology>
    </subcellularLocation>
</comment>
<feature type="domain" description="EXS" evidence="6">
    <location>
        <begin position="190"/>
        <end position="412"/>
    </location>
</feature>
<evidence type="ECO:0000256" key="4">
    <source>
        <dbReference type="ARBA" id="ARBA00023136"/>
    </source>
</evidence>
<evidence type="ECO:0000256" key="5">
    <source>
        <dbReference type="SAM" id="Phobius"/>
    </source>
</evidence>
<dbReference type="Pfam" id="PF03124">
    <property type="entry name" value="EXS"/>
    <property type="match status" value="1"/>
</dbReference>
<dbReference type="EMBL" id="ML994674">
    <property type="protein sequence ID" value="KAF2178639.1"/>
    <property type="molecule type" value="Genomic_DNA"/>
</dbReference>
<name>A0A6A6DK82_9PEZI</name>
<dbReference type="AlphaFoldDB" id="A0A6A6DK82"/>
<dbReference type="GO" id="GO:0016020">
    <property type="term" value="C:membrane"/>
    <property type="evidence" value="ECO:0007669"/>
    <property type="project" value="UniProtKB-SubCell"/>
</dbReference>
<dbReference type="PROSITE" id="PS51380">
    <property type="entry name" value="EXS"/>
    <property type="match status" value="1"/>
</dbReference>
<protein>
    <submittedName>
        <fullName evidence="7">EXS-domain-containing protein</fullName>
    </submittedName>
</protein>
<evidence type="ECO:0000259" key="6">
    <source>
        <dbReference type="PROSITE" id="PS51380"/>
    </source>
</evidence>
<feature type="transmembrane region" description="Helical" evidence="5">
    <location>
        <begin position="20"/>
        <end position="49"/>
    </location>
</feature>
<proteinExistence type="predicted"/>
<keyword evidence="8" id="KW-1185">Reference proteome</keyword>